<dbReference type="Proteomes" id="UP001596105">
    <property type="component" value="Unassembled WGS sequence"/>
</dbReference>
<evidence type="ECO:0000313" key="4">
    <source>
        <dbReference type="Proteomes" id="UP001596105"/>
    </source>
</evidence>
<dbReference type="Pfam" id="PF13517">
    <property type="entry name" value="FG-GAP_3"/>
    <property type="match status" value="1"/>
</dbReference>
<keyword evidence="1" id="KW-0732">Signal</keyword>
<sequence length="134" mass="14141">MNRYRSLKTIGERNLPILSSIRKTFVAIMAFTAMLLYFFALPANVSASTSPTFTSGTLPLTDSGTSNFGILQVGDFDNDGDIDILTQEGGTGTSVTLWTNDGSGSFADDGIGHFPASLPGLNLGTAARVADFDH</sequence>
<dbReference type="RefSeq" id="WP_378082960.1">
    <property type="nucleotide sequence ID" value="NZ_JBHSMH010000077.1"/>
</dbReference>
<gene>
    <name evidence="3" type="ORF">ACFPPD_19565</name>
</gene>
<reference evidence="4" key="1">
    <citation type="journal article" date="2019" name="Int. J. Syst. Evol. Microbiol.">
        <title>The Global Catalogue of Microorganisms (GCM) 10K type strain sequencing project: providing services to taxonomists for standard genome sequencing and annotation.</title>
        <authorList>
            <consortium name="The Broad Institute Genomics Platform"/>
            <consortium name="The Broad Institute Genome Sequencing Center for Infectious Disease"/>
            <person name="Wu L."/>
            <person name="Ma J."/>
        </authorList>
    </citation>
    <scope>NUCLEOTIDE SEQUENCE [LARGE SCALE GENOMIC DNA]</scope>
    <source>
        <strain evidence="4">CCUG 57113</strain>
    </source>
</reference>
<organism evidence="3 4">
    <name type="scientific">Cohnella suwonensis</name>
    <dbReference type="NCBI Taxonomy" id="696072"/>
    <lineage>
        <taxon>Bacteria</taxon>
        <taxon>Bacillati</taxon>
        <taxon>Bacillota</taxon>
        <taxon>Bacilli</taxon>
        <taxon>Bacillales</taxon>
        <taxon>Paenibacillaceae</taxon>
        <taxon>Cohnella</taxon>
    </lineage>
</organism>
<name>A0ABW0M013_9BACL</name>
<comment type="caution">
    <text evidence="3">The sequence shown here is derived from an EMBL/GenBank/DDBJ whole genome shotgun (WGS) entry which is preliminary data.</text>
</comment>
<dbReference type="InterPro" id="IPR013517">
    <property type="entry name" value="FG-GAP"/>
</dbReference>
<keyword evidence="2" id="KW-0472">Membrane</keyword>
<evidence type="ECO:0000256" key="1">
    <source>
        <dbReference type="ARBA" id="ARBA00022729"/>
    </source>
</evidence>
<accession>A0ABW0M013</accession>
<dbReference type="SUPFAM" id="SSF69318">
    <property type="entry name" value="Integrin alpha N-terminal domain"/>
    <property type="match status" value="1"/>
</dbReference>
<dbReference type="InterPro" id="IPR028994">
    <property type="entry name" value="Integrin_alpha_N"/>
</dbReference>
<evidence type="ECO:0000256" key="2">
    <source>
        <dbReference type="SAM" id="Phobius"/>
    </source>
</evidence>
<evidence type="ECO:0000313" key="3">
    <source>
        <dbReference type="EMBL" id="MFC5470890.1"/>
    </source>
</evidence>
<keyword evidence="2" id="KW-0812">Transmembrane</keyword>
<feature type="non-terminal residue" evidence="3">
    <location>
        <position position="134"/>
    </location>
</feature>
<dbReference type="EMBL" id="JBHSMH010000077">
    <property type="protein sequence ID" value="MFC5470890.1"/>
    <property type="molecule type" value="Genomic_DNA"/>
</dbReference>
<protein>
    <submittedName>
        <fullName evidence="3">FG-GAP repeat domain-containing protein</fullName>
    </submittedName>
</protein>
<keyword evidence="2" id="KW-1133">Transmembrane helix</keyword>
<feature type="transmembrane region" description="Helical" evidence="2">
    <location>
        <begin position="21"/>
        <end position="40"/>
    </location>
</feature>
<keyword evidence="4" id="KW-1185">Reference proteome</keyword>
<proteinExistence type="predicted"/>